<evidence type="ECO:0000313" key="4">
    <source>
        <dbReference type="EMBL" id="MBA8956039.1"/>
    </source>
</evidence>
<reference evidence="4 5" key="1">
    <citation type="submission" date="2020-08" db="EMBL/GenBank/DDBJ databases">
        <title>Genomic Encyclopedia of Type Strains, Phase IV (KMG-IV): sequencing the most valuable type-strain genomes for metagenomic binning, comparative biology and taxonomic classification.</title>
        <authorList>
            <person name="Goeker M."/>
        </authorList>
    </citation>
    <scope>NUCLEOTIDE SEQUENCE [LARGE SCALE GENOMIC DNA]</scope>
    <source>
        <strain evidence="4 5">DSM 44197</strain>
    </source>
</reference>
<evidence type="ECO:0000256" key="2">
    <source>
        <dbReference type="SAM" id="SignalP"/>
    </source>
</evidence>
<dbReference type="RefSeq" id="WP_182847990.1">
    <property type="nucleotide sequence ID" value="NZ_BAAALP010000007.1"/>
</dbReference>
<feature type="chain" id="PRO_5038844805" evidence="2">
    <location>
        <begin position="20"/>
        <end position="269"/>
    </location>
</feature>
<dbReference type="Pfam" id="PF00497">
    <property type="entry name" value="SBP_bac_3"/>
    <property type="match status" value="1"/>
</dbReference>
<evidence type="ECO:0000313" key="5">
    <source>
        <dbReference type="Proteomes" id="UP000572680"/>
    </source>
</evidence>
<sequence length="269" mass="29786">MKRQGIVALLLAACGTLTACGEGGRVSFLDRDTLRVGVRTDLPNIGSRQPDGTLAGLDVDVSREVARRLGKRVRIVPVRSDERERLLAEDRIDLAPTYWALPDRKLRLMFAGPYLRTSLDILVRADETRIRRVQDLRGRRLCAVTAAGAAEQVIEERRVPAVAVPAGTYDECVRMLRDRRVDAVSTNDVILAGIRAREGGWVRLLNAGFGERDIAIGLRRTDLAGCEAVNKAITRMYQDGTADRLMRKWFDGTGLNLSTVDVPQFEGCD</sequence>
<gene>
    <name evidence="4" type="ORF">HNR61_007721</name>
</gene>
<organism evidence="4 5">
    <name type="scientific">Actinomadura namibiensis</name>
    <dbReference type="NCBI Taxonomy" id="182080"/>
    <lineage>
        <taxon>Bacteria</taxon>
        <taxon>Bacillati</taxon>
        <taxon>Actinomycetota</taxon>
        <taxon>Actinomycetes</taxon>
        <taxon>Streptosporangiales</taxon>
        <taxon>Thermomonosporaceae</taxon>
        <taxon>Actinomadura</taxon>
    </lineage>
</organism>
<dbReference type="PROSITE" id="PS51257">
    <property type="entry name" value="PROKAR_LIPOPROTEIN"/>
    <property type="match status" value="1"/>
</dbReference>
<dbReference type="Gene3D" id="3.40.190.10">
    <property type="entry name" value="Periplasmic binding protein-like II"/>
    <property type="match status" value="2"/>
</dbReference>
<evidence type="ECO:0000256" key="1">
    <source>
        <dbReference type="ARBA" id="ARBA00022729"/>
    </source>
</evidence>
<name>A0A7W3QQU1_ACTNM</name>
<feature type="domain" description="Solute-binding protein family 3/N-terminal" evidence="3">
    <location>
        <begin position="33"/>
        <end position="253"/>
    </location>
</feature>
<feature type="signal peptide" evidence="2">
    <location>
        <begin position="1"/>
        <end position="19"/>
    </location>
</feature>
<dbReference type="Proteomes" id="UP000572680">
    <property type="component" value="Unassembled WGS sequence"/>
</dbReference>
<proteinExistence type="predicted"/>
<dbReference type="InterPro" id="IPR001638">
    <property type="entry name" value="Solute-binding_3/MltF_N"/>
</dbReference>
<keyword evidence="5" id="KW-1185">Reference proteome</keyword>
<dbReference type="PANTHER" id="PTHR35936:SF17">
    <property type="entry name" value="ARGININE-BINDING EXTRACELLULAR PROTEIN ARTP"/>
    <property type="match status" value="1"/>
</dbReference>
<protein>
    <submittedName>
        <fullName evidence="4">Glutamate transport system substrate-binding protein</fullName>
    </submittedName>
</protein>
<keyword evidence="1 2" id="KW-0732">Signal</keyword>
<dbReference type="SMART" id="SM00062">
    <property type="entry name" value="PBPb"/>
    <property type="match status" value="1"/>
</dbReference>
<dbReference type="PANTHER" id="PTHR35936">
    <property type="entry name" value="MEMBRANE-BOUND LYTIC MUREIN TRANSGLYCOSYLASE F"/>
    <property type="match status" value="1"/>
</dbReference>
<dbReference type="SUPFAM" id="SSF53850">
    <property type="entry name" value="Periplasmic binding protein-like II"/>
    <property type="match status" value="1"/>
</dbReference>
<dbReference type="EMBL" id="JACJIA010000014">
    <property type="protein sequence ID" value="MBA8956039.1"/>
    <property type="molecule type" value="Genomic_DNA"/>
</dbReference>
<evidence type="ECO:0000259" key="3">
    <source>
        <dbReference type="SMART" id="SM00062"/>
    </source>
</evidence>
<accession>A0A7W3QQU1</accession>
<comment type="caution">
    <text evidence="4">The sequence shown here is derived from an EMBL/GenBank/DDBJ whole genome shotgun (WGS) entry which is preliminary data.</text>
</comment>
<dbReference type="AlphaFoldDB" id="A0A7W3QQU1"/>